<evidence type="ECO:0000256" key="5">
    <source>
        <dbReference type="SAM" id="Phobius"/>
    </source>
</evidence>
<name>A0A0G3CBS8_METBA</name>
<dbReference type="NCBIfam" id="NF010229">
    <property type="entry name" value="PRK13682.1-4"/>
    <property type="match status" value="1"/>
</dbReference>
<gene>
    <name evidence="6" type="ORF">MCM1_2449</name>
</gene>
<evidence type="ECO:0000256" key="3">
    <source>
        <dbReference type="ARBA" id="ARBA00022989"/>
    </source>
</evidence>
<keyword evidence="2 5" id="KW-0812">Transmembrane</keyword>
<dbReference type="InterPro" id="IPR009760">
    <property type="entry name" value="DUF1328"/>
</dbReference>
<evidence type="ECO:0000313" key="6">
    <source>
        <dbReference type="EMBL" id="AKJ39464.1"/>
    </source>
</evidence>
<protein>
    <recommendedName>
        <fullName evidence="8">DUF1328 domain-containing protein</fullName>
    </recommendedName>
</protein>
<evidence type="ECO:0008006" key="8">
    <source>
        <dbReference type="Google" id="ProtNLM"/>
    </source>
</evidence>
<dbReference type="AlphaFoldDB" id="A0A0G3CBS8"/>
<accession>A0A0G3CBS8</accession>
<dbReference type="Proteomes" id="UP000035331">
    <property type="component" value="Chromosome"/>
</dbReference>
<dbReference type="Pfam" id="PF07043">
    <property type="entry name" value="DUF1328"/>
    <property type="match status" value="1"/>
</dbReference>
<proteinExistence type="predicted"/>
<sequence length="51" mass="5888">MDLIELAVLFLILALIEYALGAREIAGFCMEIAKWIIIIFLILAILIFFFR</sequence>
<dbReference type="RefSeq" id="WP_230628840.1">
    <property type="nucleotide sequence ID" value="NZ_CP008746.1"/>
</dbReference>
<reference evidence="7" key="1">
    <citation type="submission" date="2014-06" db="EMBL/GenBank/DDBJ databases">
        <title>The complete genome sequence of Methanosarcina barkeri CM1.</title>
        <authorList>
            <consortium name="Pastoral Greenhouse Gas Research Consortium"/>
            <person name="Lambie S.C."/>
            <person name="Leahy S.C."/>
            <person name="Kelly W.J."/>
            <person name="Li D."/>
            <person name="Reilly K."/>
            <person name="Attwood G.T."/>
            <person name="Altermann E."/>
        </authorList>
    </citation>
    <scope>NUCLEOTIDE SEQUENCE [LARGE SCALE GENOMIC DNA]</scope>
    <source>
        <strain evidence="7">CM1</strain>
    </source>
</reference>
<dbReference type="EMBL" id="CP008746">
    <property type="protein sequence ID" value="AKJ39464.1"/>
    <property type="molecule type" value="Genomic_DNA"/>
</dbReference>
<reference evidence="6 7" key="2">
    <citation type="journal article" date="2015" name="Stand. Genomic Sci.">
        <title>The complete genome sequence of the rumen methanogen Methanosarcina barkeri CM1.</title>
        <authorList>
            <person name="Lambie S.C."/>
            <person name="Kelly W.J."/>
            <person name="Leahy S.C."/>
            <person name="Li D."/>
            <person name="Reilly K."/>
            <person name="McAllister T.A."/>
            <person name="Valle E.R."/>
            <person name="Attwood G.T."/>
            <person name="Altermann E."/>
        </authorList>
    </citation>
    <scope>NUCLEOTIDE SEQUENCE [LARGE SCALE GENOMIC DNA]</scope>
    <source>
        <strain evidence="6 7">CM1</strain>
    </source>
</reference>
<evidence type="ECO:0000256" key="1">
    <source>
        <dbReference type="ARBA" id="ARBA00022475"/>
    </source>
</evidence>
<evidence type="ECO:0000256" key="4">
    <source>
        <dbReference type="ARBA" id="ARBA00023136"/>
    </source>
</evidence>
<keyword evidence="1" id="KW-1003">Cell membrane</keyword>
<evidence type="ECO:0000256" key="2">
    <source>
        <dbReference type="ARBA" id="ARBA00022692"/>
    </source>
</evidence>
<dbReference type="GeneID" id="31597527"/>
<dbReference type="GO" id="GO:0005886">
    <property type="term" value="C:plasma membrane"/>
    <property type="evidence" value="ECO:0007669"/>
    <property type="project" value="InterPro"/>
</dbReference>
<evidence type="ECO:0000313" key="7">
    <source>
        <dbReference type="Proteomes" id="UP000035331"/>
    </source>
</evidence>
<keyword evidence="4 5" id="KW-0472">Membrane</keyword>
<dbReference type="PATRIC" id="fig|796385.3.peg.3009"/>
<keyword evidence="3 5" id="KW-1133">Transmembrane helix</keyword>
<organism evidence="6 7">
    <name type="scientific">Methanosarcina barkeri CM1</name>
    <dbReference type="NCBI Taxonomy" id="796385"/>
    <lineage>
        <taxon>Archaea</taxon>
        <taxon>Methanobacteriati</taxon>
        <taxon>Methanobacteriota</taxon>
        <taxon>Stenosarchaea group</taxon>
        <taxon>Methanomicrobia</taxon>
        <taxon>Methanosarcinales</taxon>
        <taxon>Methanosarcinaceae</taxon>
        <taxon>Methanosarcina</taxon>
    </lineage>
</organism>
<feature type="transmembrane region" description="Helical" evidence="5">
    <location>
        <begin position="32"/>
        <end position="50"/>
    </location>
</feature>